<reference evidence="5 6" key="1">
    <citation type="submission" date="2015-02" db="EMBL/GenBank/DDBJ databases">
        <title>Draft genome sequences of ten Microbacterium spp. with emphasis on heavy metal contaminated environments.</title>
        <authorList>
            <person name="Corretto E."/>
        </authorList>
    </citation>
    <scope>NUCLEOTIDE SEQUENCE [LARGE SCALE GENOMIC DNA]</scope>
    <source>
        <strain evidence="5 6">DSM 23848</strain>
    </source>
</reference>
<dbReference type="PANTHER" id="PTHR30154">
    <property type="entry name" value="LEUCINE-RESPONSIVE REGULATORY PROTEIN"/>
    <property type="match status" value="1"/>
</dbReference>
<dbReference type="InterPro" id="IPR019887">
    <property type="entry name" value="Tscrpt_reg_AsnC/Lrp_C"/>
</dbReference>
<dbReference type="SUPFAM" id="SSF46785">
    <property type="entry name" value="Winged helix' DNA-binding domain"/>
    <property type="match status" value="1"/>
</dbReference>
<dbReference type="InterPro" id="IPR000485">
    <property type="entry name" value="AsnC-type_HTH_dom"/>
</dbReference>
<dbReference type="Pfam" id="PF13404">
    <property type="entry name" value="HTH_AsnC-type"/>
    <property type="match status" value="1"/>
</dbReference>
<dbReference type="SMART" id="SM00344">
    <property type="entry name" value="HTH_ASNC"/>
    <property type="match status" value="1"/>
</dbReference>
<evidence type="ECO:0000256" key="1">
    <source>
        <dbReference type="ARBA" id="ARBA00023015"/>
    </source>
</evidence>
<dbReference type="PANTHER" id="PTHR30154:SF34">
    <property type="entry name" value="TRANSCRIPTIONAL REGULATOR AZLB"/>
    <property type="match status" value="1"/>
</dbReference>
<dbReference type="RefSeq" id="WP_045251079.1">
    <property type="nucleotide sequence ID" value="NZ_JYIT01000080.1"/>
</dbReference>
<dbReference type="GO" id="GO:0043200">
    <property type="term" value="P:response to amino acid"/>
    <property type="evidence" value="ECO:0007669"/>
    <property type="project" value="TreeGrafter"/>
</dbReference>
<dbReference type="InterPro" id="IPR011008">
    <property type="entry name" value="Dimeric_a/b-barrel"/>
</dbReference>
<dbReference type="Pfam" id="PF01037">
    <property type="entry name" value="AsnC_trans_reg"/>
    <property type="match status" value="1"/>
</dbReference>
<dbReference type="SUPFAM" id="SSF54909">
    <property type="entry name" value="Dimeric alpha+beta barrel"/>
    <property type="match status" value="1"/>
</dbReference>
<dbReference type="EMBL" id="JYIT01000080">
    <property type="protein sequence ID" value="KJL21873.1"/>
    <property type="molecule type" value="Genomic_DNA"/>
</dbReference>
<proteinExistence type="predicted"/>
<dbReference type="Gene3D" id="3.30.70.920">
    <property type="match status" value="1"/>
</dbReference>
<dbReference type="InterPro" id="IPR019888">
    <property type="entry name" value="Tscrpt_reg_AsnC-like"/>
</dbReference>
<dbReference type="PROSITE" id="PS50956">
    <property type="entry name" value="HTH_ASNC_2"/>
    <property type="match status" value="1"/>
</dbReference>
<dbReference type="PATRIC" id="fig|582680.7.peg.2462"/>
<name>A0A0F0KLY6_9MICO</name>
<dbReference type="PRINTS" id="PR00033">
    <property type="entry name" value="HTHASNC"/>
</dbReference>
<evidence type="ECO:0000259" key="4">
    <source>
        <dbReference type="PROSITE" id="PS50956"/>
    </source>
</evidence>
<evidence type="ECO:0000313" key="6">
    <source>
        <dbReference type="Proteomes" id="UP000033448"/>
    </source>
</evidence>
<dbReference type="PROSITE" id="PS00519">
    <property type="entry name" value="HTH_ASNC_1"/>
    <property type="match status" value="1"/>
</dbReference>
<dbReference type="Gene3D" id="1.10.10.10">
    <property type="entry name" value="Winged helix-like DNA-binding domain superfamily/Winged helix DNA-binding domain"/>
    <property type="match status" value="1"/>
</dbReference>
<sequence length="141" mass="15577">MDAIDEQILGLLQENARRSFSEIGRTVGLSTNAAAVRVRRLEQSGIILGYTIRTGIDAPDPRGGLEVFIDVRLDDTTDFDVFAERVGSISEIVDAVHMTGAYDGMVRAFTRDTATLDRLLRRLKKECGAAQTQTRVALRSY</sequence>
<dbReference type="InterPro" id="IPR036390">
    <property type="entry name" value="WH_DNA-bd_sf"/>
</dbReference>
<keyword evidence="2" id="KW-0238">DNA-binding</keyword>
<gene>
    <name evidence="5" type="primary">asnC_4</name>
    <name evidence="5" type="ORF">RL72_02412</name>
</gene>
<evidence type="ECO:0000256" key="2">
    <source>
        <dbReference type="ARBA" id="ARBA00023125"/>
    </source>
</evidence>
<dbReference type="Proteomes" id="UP000033448">
    <property type="component" value="Unassembled WGS sequence"/>
</dbReference>
<evidence type="ECO:0000256" key="3">
    <source>
        <dbReference type="ARBA" id="ARBA00023163"/>
    </source>
</evidence>
<keyword evidence="6" id="KW-1185">Reference proteome</keyword>
<accession>A0A0F0KLY6</accession>
<evidence type="ECO:0000313" key="5">
    <source>
        <dbReference type="EMBL" id="KJL21873.1"/>
    </source>
</evidence>
<dbReference type="GO" id="GO:0005829">
    <property type="term" value="C:cytosol"/>
    <property type="evidence" value="ECO:0007669"/>
    <property type="project" value="TreeGrafter"/>
</dbReference>
<feature type="domain" description="HTH asnC-type" evidence="4">
    <location>
        <begin position="1"/>
        <end position="66"/>
    </location>
</feature>
<comment type="caution">
    <text evidence="5">The sequence shown here is derived from an EMBL/GenBank/DDBJ whole genome shotgun (WGS) entry which is preliminary data.</text>
</comment>
<protein>
    <submittedName>
        <fullName evidence="5">Regulatory protein AsnC</fullName>
    </submittedName>
</protein>
<keyword evidence="1" id="KW-0805">Transcription regulation</keyword>
<dbReference type="AlphaFoldDB" id="A0A0F0KLY6"/>
<dbReference type="OrthoDB" id="166264at2"/>
<dbReference type="GO" id="GO:0043565">
    <property type="term" value="F:sequence-specific DNA binding"/>
    <property type="evidence" value="ECO:0007669"/>
    <property type="project" value="InterPro"/>
</dbReference>
<dbReference type="InterPro" id="IPR019885">
    <property type="entry name" value="Tscrpt_reg_HTH_AsnC-type_CS"/>
</dbReference>
<dbReference type="InterPro" id="IPR036388">
    <property type="entry name" value="WH-like_DNA-bd_sf"/>
</dbReference>
<keyword evidence="3" id="KW-0804">Transcription</keyword>
<organism evidence="5 6">
    <name type="scientific">Microbacterium azadirachtae</name>
    <dbReference type="NCBI Taxonomy" id="582680"/>
    <lineage>
        <taxon>Bacteria</taxon>
        <taxon>Bacillati</taxon>
        <taxon>Actinomycetota</taxon>
        <taxon>Actinomycetes</taxon>
        <taxon>Micrococcales</taxon>
        <taxon>Microbacteriaceae</taxon>
        <taxon>Microbacterium</taxon>
    </lineage>
</organism>